<name>A0ABV6WZI3_9ACTN</name>
<gene>
    <name evidence="5" type="ORF">ACEZDB_11995</name>
</gene>
<dbReference type="InterPro" id="IPR041483">
    <property type="entry name" value="TetR_C_34"/>
</dbReference>
<dbReference type="SUPFAM" id="SSF46689">
    <property type="entry name" value="Homeodomain-like"/>
    <property type="match status" value="1"/>
</dbReference>
<dbReference type="Gene3D" id="1.10.357.10">
    <property type="entry name" value="Tetracycline Repressor, domain 2"/>
    <property type="match status" value="1"/>
</dbReference>
<comment type="caution">
    <text evidence="5">The sequence shown here is derived from an EMBL/GenBank/DDBJ whole genome shotgun (WGS) entry which is preliminary data.</text>
</comment>
<evidence type="ECO:0000313" key="5">
    <source>
        <dbReference type="EMBL" id="MFC1431366.1"/>
    </source>
</evidence>
<proteinExistence type="predicted"/>
<dbReference type="Pfam" id="PF17929">
    <property type="entry name" value="TetR_C_34"/>
    <property type="match status" value="1"/>
</dbReference>
<reference evidence="5 6" key="1">
    <citation type="submission" date="2024-09" db="EMBL/GenBank/DDBJ databases">
        <authorList>
            <person name="Lee S.D."/>
        </authorList>
    </citation>
    <scope>NUCLEOTIDE SEQUENCE [LARGE SCALE GENOMIC DNA]</scope>
    <source>
        <strain evidence="5 6">N1-3</strain>
    </source>
</reference>
<dbReference type="Proteomes" id="UP001592530">
    <property type="component" value="Unassembled WGS sequence"/>
</dbReference>
<evidence type="ECO:0000313" key="6">
    <source>
        <dbReference type="Proteomes" id="UP001592530"/>
    </source>
</evidence>
<sequence length="220" mass="23681">MTTAARSGARSGFQRARSPEQRDERRRAILETADGMLGETVLAEISLREIARRVGCATSNVLLYFETREAVFLELLDAAWSQWIGALDAELPEPAAPVPLEELADAVAGSLARRPRMCLLMSASGPLLEPNVSPETLNRFRAAAHARVAEAAAALHTRLPDLGEQDVCELVSVMATYTVGLWPLMHPAAPRGAQLGATKDFRTGAARTFAVLVRGLRAAP</sequence>
<protein>
    <submittedName>
        <fullName evidence="5">TetR/AcrR family transcriptional regulator</fullName>
    </submittedName>
</protein>
<evidence type="ECO:0000256" key="1">
    <source>
        <dbReference type="ARBA" id="ARBA00023125"/>
    </source>
</evidence>
<feature type="DNA-binding region" description="H-T-H motif" evidence="2">
    <location>
        <begin position="46"/>
        <end position="65"/>
    </location>
</feature>
<dbReference type="PROSITE" id="PS50977">
    <property type="entry name" value="HTH_TETR_2"/>
    <property type="match status" value="1"/>
</dbReference>
<evidence type="ECO:0000256" key="3">
    <source>
        <dbReference type="SAM" id="MobiDB-lite"/>
    </source>
</evidence>
<dbReference type="InterPro" id="IPR050109">
    <property type="entry name" value="HTH-type_TetR-like_transc_reg"/>
</dbReference>
<organism evidence="5 6">
    <name type="scientific">Streptacidiphilus alkalitolerans</name>
    <dbReference type="NCBI Taxonomy" id="3342712"/>
    <lineage>
        <taxon>Bacteria</taxon>
        <taxon>Bacillati</taxon>
        <taxon>Actinomycetota</taxon>
        <taxon>Actinomycetes</taxon>
        <taxon>Kitasatosporales</taxon>
        <taxon>Streptomycetaceae</taxon>
        <taxon>Streptacidiphilus</taxon>
    </lineage>
</organism>
<dbReference type="PANTHER" id="PTHR30055:SF226">
    <property type="entry name" value="HTH-TYPE TRANSCRIPTIONAL REGULATOR PKSA"/>
    <property type="match status" value="1"/>
</dbReference>
<feature type="region of interest" description="Disordered" evidence="3">
    <location>
        <begin position="1"/>
        <end position="24"/>
    </location>
</feature>
<dbReference type="EMBL" id="JBHEZY010000004">
    <property type="protein sequence ID" value="MFC1431366.1"/>
    <property type="molecule type" value="Genomic_DNA"/>
</dbReference>
<keyword evidence="1 2" id="KW-0238">DNA-binding</keyword>
<dbReference type="InterPro" id="IPR001647">
    <property type="entry name" value="HTH_TetR"/>
</dbReference>
<feature type="domain" description="HTH tetR-type" evidence="4">
    <location>
        <begin position="23"/>
        <end position="83"/>
    </location>
</feature>
<accession>A0ABV6WZI3</accession>
<dbReference type="PANTHER" id="PTHR30055">
    <property type="entry name" value="HTH-TYPE TRANSCRIPTIONAL REGULATOR RUTR"/>
    <property type="match status" value="1"/>
</dbReference>
<evidence type="ECO:0000259" key="4">
    <source>
        <dbReference type="PROSITE" id="PS50977"/>
    </source>
</evidence>
<dbReference type="InterPro" id="IPR009057">
    <property type="entry name" value="Homeodomain-like_sf"/>
</dbReference>
<dbReference type="RefSeq" id="WP_380551818.1">
    <property type="nucleotide sequence ID" value="NZ_JBHEZY010000004.1"/>
</dbReference>
<evidence type="ECO:0000256" key="2">
    <source>
        <dbReference type="PROSITE-ProRule" id="PRU00335"/>
    </source>
</evidence>